<dbReference type="GO" id="GO:0006508">
    <property type="term" value="P:proteolysis"/>
    <property type="evidence" value="ECO:0007669"/>
    <property type="project" value="UniProtKB-KW"/>
</dbReference>
<keyword evidence="3" id="KW-0378">Hydrolase</keyword>
<name>A0A2H0RHJ2_9BACT</name>
<keyword evidence="2" id="KW-0645">Protease</keyword>
<comment type="similarity">
    <text evidence="1">Belongs to the peptidase S51 family.</text>
</comment>
<gene>
    <name evidence="5" type="ORF">COV10_00405</name>
</gene>
<dbReference type="GO" id="GO:0008236">
    <property type="term" value="F:serine-type peptidase activity"/>
    <property type="evidence" value="ECO:0007669"/>
    <property type="project" value="UniProtKB-KW"/>
</dbReference>
<dbReference type="InterPro" id="IPR029062">
    <property type="entry name" value="Class_I_gatase-like"/>
</dbReference>
<evidence type="ECO:0000256" key="3">
    <source>
        <dbReference type="ARBA" id="ARBA00022801"/>
    </source>
</evidence>
<evidence type="ECO:0000256" key="4">
    <source>
        <dbReference type="ARBA" id="ARBA00022825"/>
    </source>
</evidence>
<protein>
    <recommendedName>
        <fullName evidence="7">Peptidase E</fullName>
    </recommendedName>
</protein>
<sequence length="177" mass="19415">MKKVICGGQTNLVFIERKLEPEKSFFGQRGYDVIVADLKEDPEILKEKLQSVDIIDVGGGDVNYLLDWAKKANLGSYLKDLLARGVVYVGGSAGSMLPQPDIGFTWWEANDPTDHVGLGVVDFITTGGPVETVVARKKHLQEVMDFPWKIYVLQDGQAIKVDGDTIEHLGPGAKESV</sequence>
<dbReference type="Gene3D" id="3.40.50.880">
    <property type="match status" value="1"/>
</dbReference>
<dbReference type="SUPFAM" id="SSF52317">
    <property type="entry name" value="Class I glutamine amidotransferase-like"/>
    <property type="match status" value="1"/>
</dbReference>
<evidence type="ECO:0000313" key="5">
    <source>
        <dbReference type="EMBL" id="PIR45245.1"/>
    </source>
</evidence>
<evidence type="ECO:0008006" key="7">
    <source>
        <dbReference type="Google" id="ProtNLM"/>
    </source>
</evidence>
<accession>A0A2H0RHJ2</accession>
<evidence type="ECO:0000256" key="1">
    <source>
        <dbReference type="ARBA" id="ARBA00006534"/>
    </source>
</evidence>
<evidence type="ECO:0000256" key="2">
    <source>
        <dbReference type="ARBA" id="ARBA00022670"/>
    </source>
</evidence>
<organism evidence="5 6">
    <name type="scientific">Candidatus Vogelbacteria bacterium CG10_big_fil_rev_8_21_14_0_10_51_16</name>
    <dbReference type="NCBI Taxonomy" id="1975045"/>
    <lineage>
        <taxon>Bacteria</taxon>
        <taxon>Candidatus Vogeliibacteriota</taxon>
    </lineage>
</organism>
<dbReference type="EMBL" id="PCYI01000002">
    <property type="protein sequence ID" value="PIR45245.1"/>
    <property type="molecule type" value="Genomic_DNA"/>
</dbReference>
<comment type="caution">
    <text evidence="5">The sequence shown here is derived from an EMBL/GenBank/DDBJ whole genome shotgun (WGS) entry which is preliminary data.</text>
</comment>
<proteinExistence type="inferred from homology"/>
<keyword evidence="4" id="KW-0720">Serine protease</keyword>
<dbReference type="InterPro" id="IPR005320">
    <property type="entry name" value="Peptidase_S51"/>
</dbReference>
<evidence type="ECO:0000313" key="6">
    <source>
        <dbReference type="Proteomes" id="UP000228767"/>
    </source>
</evidence>
<dbReference type="Proteomes" id="UP000228767">
    <property type="component" value="Unassembled WGS sequence"/>
</dbReference>
<dbReference type="AlphaFoldDB" id="A0A2H0RHJ2"/>
<reference evidence="5 6" key="1">
    <citation type="submission" date="2017-09" db="EMBL/GenBank/DDBJ databases">
        <title>Depth-based differentiation of microbial function through sediment-hosted aquifers and enrichment of novel symbionts in the deep terrestrial subsurface.</title>
        <authorList>
            <person name="Probst A.J."/>
            <person name="Ladd B."/>
            <person name="Jarett J.K."/>
            <person name="Geller-Mcgrath D.E."/>
            <person name="Sieber C.M."/>
            <person name="Emerson J.B."/>
            <person name="Anantharaman K."/>
            <person name="Thomas B.C."/>
            <person name="Malmstrom R."/>
            <person name="Stieglmeier M."/>
            <person name="Klingl A."/>
            <person name="Woyke T."/>
            <person name="Ryan C.M."/>
            <person name="Banfield J.F."/>
        </authorList>
    </citation>
    <scope>NUCLEOTIDE SEQUENCE [LARGE SCALE GENOMIC DNA]</scope>
    <source>
        <strain evidence="5">CG10_big_fil_rev_8_21_14_0_10_51_16</strain>
    </source>
</reference>
<dbReference type="Pfam" id="PF03575">
    <property type="entry name" value="Peptidase_S51"/>
    <property type="match status" value="1"/>
</dbReference>